<comment type="caution">
    <text evidence="4">The sequence shown here is derived from an EMBL/GenBank/DDBJ whole genome shotgun (WGS) entry which is preliminary data.</text>
</comment>
<reference evidence="4 5" key="1">
    <citation type="submission" date="2023-03" db="EMBL/GenBank/DDBJ databases">
        <title>Genome insight into feeding habits of ladybird beetles.</title>
        <authorList>
            <person name="Li H.-S."/>
            <person name="Huang Y.-H."/>
            <person name="Pang H."/>
        </authorList>
    </citation>
    <scope>NUCLEOTIDE SEQUENCE [LARGE SCALE GENOMIC DNA]</scope>
    <source>
        <strain evidence="4">SYSU_2023b</strain>
        <tissue evidence="4">Whole body</tissue>
    </source>
</reference>
<feature type="signal peptide" evidence="3">
    <location>
        <begin position="1"/>
        <end position="19"/>
    </location>
</feature>
<feature type="transmembrane region" description="Helical" evidence="2">
    <location>
        <begin position="262"/>
        <end position="282"/>
    </location>
</feature>
<dbReference type="AlphaFoldDB" id="A0AAW1V084"/>
<keyword evidence="2" id="KW-0472">Membrane</keyword>
<name>A0AAW1V084_9CUCU</name>
<keyword evidence="3" id="KW-0732">Signal</keyword>
<feature type="compositionally biased region" description="Gly residues" evidence="1">
    <location>
        <begin position="629"/>
        <end position="643"/>
    </location>
</feature>
<keyword evidence="5" id="KW-1185">Reference proteome</keyword>
<dbReference type="EMBL" id="JARQZJ010000102">
    <property type="protein sequence ID" value="KAK9886845.1"/>
    <property type="molecule type" value="Genomic_DNA"/>
</dbReference>
<proteinExistence type="predicted"/>
<feature type="region of interest" description="Disordered" evidence="1">
    <location>
        <begin position="597"/>
        <end position="663"/>
    </location>
</feature>
<accession>A0AAW1V084</accession>
<evidence type="ECO:0000313" key="5">
    <source>
        <dbReference type="Proteomes" id="UP001431783"/>
    </source>
</evidence>
<keyword evidence="2" id="KW-1133">Transmembrane helix</keyword>
<evidence type="ECO:0000256" key="2">
    <source>
        <dbReference type="SAM" id="Phobius"/>
    </source>
</evidence>
<feature type="chain" id="PRO_5043923613" evidence="3">
    <location>
        <begin position="20"/>
        <end position="663"/>
    </location>
</feature>
<gene>
    <name evidence="4" type="ORF">WA026_018495</name>
</gene>
<feature type="compositionally biased region" description="Low complexity" evidence="1">
    <location>
        <begin position="644"/>
        <end position="663"/>
    </location>
</feature>
<keyword evidence="2" id="KW-0812">Transmembrane</keyword>
<sequence>MNRKILSVVFSALVCSTLAHDYLRAIELSGSHERIARRAPYAGVFENRAVEEKCHYICPQPPPTDPGTPGTNLQLIHGINIFGLVNIKEEVAIGFHLELSLVIIINGKTGATVLLDIEKEVGIYFPAGSNDNLWLSSKVTFEDYLLKLSVLTVVRNWKNGQNFKLSSPSKQVTSIVVSIVKHLSYEISKRVEKNPDCAISVLVVLTKTLVKAKDVLKLILSRVDSTSLVIQGGLVKLVGILQGLQALGQKIPGVLNLLVRNLNVSLLLAYSSGFGIVLNLLAQNSKSIDFSKVLGDQLKNPQDLLGLAVTLDYGSYLGIAGIVAVIYNVQLYAQKKITLEALIDILIQVEASNVQKIEQKTWDDHIKIYLSIIQDQTSTFHNDQYWSLHNKFVQDIKNEKLVIGGINVSAIISTLINTSGSCTLSRVLRVLLELKVLVSLTTIVSTLYLRLIWFVISGEGLVFIAQLLPSISISIDLTSATSIIKQILSSVNIASILKYIITLDVVGLLTHLPVLGPIFESLNTALKVVGIAAQVSLIQALKETTSVLNSIKNWVWYGLGQAGGSKPSGGGIAGLSPIGGGVSISWSASWSSTSTWSSSSSGSSGSGGGTSGSGSGSGSNSGGVTTSSGGAGSGGWFGWGGSSNSGSSNSGSKGGSWSFGFGK</sequence>
<evidence type="ECO:0000313" key="4">
    <source>
        <dbReference type="EMBL" id="KAK9886845.1"/>
    </source>
</evidence>
<evidence type="ECO:0000256" key="3">
    <source>
        <dbReference type="SAM" id="SignalP"/>
    </source>
</evidence>
<dbReference type="Proteomes" id="UP001431783">
    <property type="component" value="Unassembled WGS sequence"/>
</dbReference>
<feature type="compositionally biased region" description="Gly residues" evidence="1">
    <location>
        <begin position="604"/>
        <end position="621"/>
    </location>
</feature>
<feature type="transmembrane region" description="Helical" evidence="2">
    <location>
        <begin position="303"/>
        <end position="327"/>
    </location>
</feature>
<organism evidence="4 5">
    <name type="scientific">Henosepilachna vigintioctopunctata</name>
    <dbReference type="NCBI Taxonomy" id="420089"/>
    <lineage>
        <taxon>Eukaryota</taxon>
        <taxon>Metazoa</taxon>
        <taxon>Ecdysozoa</taxon>
        <taxon>Arthropoda</taxon>
        <taxon>Hexapoda</taxon>
        <taxon>Insecta</taxon>
        <taxon>Pterygota</taxon>
        <taxon>Neoptera</taxon>
        <taxon>Endopterygota</taxon>
        <taxon>Coleoptera</taxon>
        <taxon>Polyphaga</taxon>
        <taxon>Cucujiformia</taxon>
        <taxon>Coccinelloidea</taxon>
        <taxon>Coccinellidae</taxon>
        <taxon>Epilachninae</taxon>
        <taxon>Epilachnini</taxon>
        <taxon>Henosepilachna</taxon>
    </lineage>
</organism>
<evidence type="ECO:0000256" key="1">
    <source>
        <dbReference type="SAM" id="MobiDB-lite"/>
    </source>
</evidence>
<protein>
    <submittedName>
        <fullName evidence="4">Uncharacterized protein</fullName>
    </submittedName>
</protein>
<feature type="transmembrane region" description="Helical" evidence="2">
    <location>
        <begin position="436"/>
        <end position="456"/>
    </location>
</feature>